<evidence type="ECO:0000256" key="1">
    <source>
        <dbReference type="SAM" id="MobiDB-lite"/>
    </source>
</evidence>
<dbReference type="AlphaFoldDB" id="A0A7S1KQ64"/>
<protein>
    <recommendedName>
        <fullName evidence="2">Spindle assembly abnormal protein 6 N-terminal domain-containing protein</fullName>
    </recommendedName>
</protein>
<gene>
    <name evidence="3" type="ORF">PCOS0759_LOCUS4013</name>
</gene>
<reference evidence="3" key="1">
    <citation type="submission" date="2021-01" db="EMBL/GenBank/DDBJ databases">
        <authorList>
            <person name="Corre E."/>
            <person name="Pelletier E."/>
            <person name="Niang G."/>
            <person name="Scheremetjew M."/>
            <person name="Finn R."/>
            <person name="Kale V."/>
            <person name="Holt S."/>
            <person name="Cochrane G."/>
            <person name="Meng A."/>
            <person name="Brown T."/>
            <person name="Cohen L."/>
        </authorList>
    </citation>
    <scope>NUCLEOTIDE SEQUENCE</scope>
    <source>
        <strain evidence="3">WS</strain>
    </source>
</reference>
<accession>A0A7S1KQ64</accession>
<dbReference type="PANTHER" id="PTHR34230:SF2">
    <property type="entry name" value="SPINDLE ASSEMBLY ABNORMAL PROTEIN 6 N-TERMINAL DOMAIN-CONTAINING PROTEIN"/>
    <property type="match status" value="1"/>
</dbReference>
<proteinExistence type="predicted"/>
<dbReference type="PANTHER" id="PTHR34230">
    <property type="entry name" value="ASSEMBLY ABNORMAL PROTEIN 6, PUTATIVE-RELATED"/>
    <property type="match status" value="1"/>
</dbReference>
<dbReference type="Gene3D" id="2.170.210.20">
    <property type="entry name" value="Spindle assembly abnormal protein 6, N-terminal domain"/>
    <property type="match status" value="1"/>
</dbReference>
<sequence length="269" mass="30681">MSQNNINPPSPTNSDKFSLLSTLDFKTIDEMDPSLAEGHRIVFSKEIPVELRNSIVAGQGNGNQDADEIGSLEALRVKILQLVDSPDQNIANIRIELSSESDLFLHYTFNLNPEDYDDLRREQKLMIEFDMFPRVLSKMLQACVKEPESFLTIFHMDNTGTGVLNFVQNMEYKFVDLLSLRFQMSPEHITRQHISFRYNSLRSRLAIMHSKLQDVNNLVKLKQPSLLLQLQRNSRSTNALLSPNRPEHSSSQPSMASPLNQHTILGGRK</sequence>
<feature type="domain" description="Spindle assembly abnormal protein 6 N-terminal" evidence="2">
    <location>
        <begin position="42"/>
        <end position="182"/>
    </location>
</feature>
<evidence type="ECO:0000313" key="3">
    <source>
        <dbReference type="EMBL" id="CAD9080773.1"/>
    </source>
</evidence>
<evidence type="ECO:0000259" key="2">
    <source>
        <dbReference type="Pfam" id="PF16531"/>
    </source>
</evidence>
<dbReference type="EMBL" id="HBGD01004821">
    <property type="protein sequence ID" value="CAD9080773.1"/>
    <property type="molecule type" value="Transcribed_RNA"/>
</dbReference>
<organism evidence="3">
    <name type="scientific">Percolomonas cosmopolitus</name>
    <dbReference type="NCBI Taxonomy" id="63605"/>
    <lineage>
        <taxon>Eukaryota</taxon>
        <taxon>Discoba</taxon>
        <taxon>Heterolobosea</taxon>
        <taxon>Tetramitia</taxon>
        <taxon>Eutetramitia</taxon>
        <taxon>Percolomonadidae</taxon>
        <taxon>Percolomonas</taxon>
    </lineage>
</organism>
<dbReference type="Pfam" id="PF16531">
    <property type="entry name" value="SAS-6_N"/>
    <property type="match status" value="1"/>
</dbReference>
<feature type="compositionally biased region" description="Polar residues" evidence="1">
    <location>
        <begin position="249"/>
        <end position="263"/>
    </location>
</feature>
<feature type="region of interest" description="Disordered" evidence="1">
    <location>
        <begin position="238"/>
        <end position="269"/>
    </location>
</feature>
<dbReference type="CDD" id="cd10142">
    <property type="entry name" value="HD_SAS6_N"/>
    <property type="match status" value="1"/>
</dbReference>
<dbReference type="InterPro" id="IPR038558">
    <property type="entry name" value="SAS-6_N_sf"/>
</dbReference>
<dbReference type="InterPro" id="IPR032396">
    <property type="entry name" value="SAS-6_N"/>
</dbReference>
<name>A0A7S1KQ64_9EUKA</name>